<dbReference type="EMBL" id="UINC01180515">
    <property type="protein sequence ID" value="SVD89751.1"/>
    <property type="molecule type" value="Genomic_DNA"/>
</dbReference>
<proteinExistence type="predicted"/>
<sequence length="72" mass="8192">MKTFKYFTEAKMTRQHFQLIADVIASLELMKSNKDLVARKFATALESTNPGFKADMFMKAYKKSPGWIGPQG</sequence>
<accession>A0A382Z2S5</accession>
<organism evidence="1">
    <name type="scientific">marine metagenome</name>
    <dbReference type="NCBI Taxonomy" id="408172"/>
    <lineage>
        <taxon>unclassified sequences</taxon>
        <taxon>metagenomes</taxon>
        <taxon>ecological metagenomes</taxon>
    </lineage>
</organism>
<dbReference type="AlphaFoldDB" id="A0A382Z2S5"/>
<protein>
    <submittedName>
        <fullName evidence="1">Uncharacterized protein</fullName>
    </submittedName>
</protein>
<name>A0A382Z2S5_9ZZZZ</name>
<reference evidence="1" key="1">
    <citation type="submission" date="2018-05" db="EMBL/GenBank/DDBJ databases">
        <authorList>
            <person name="Lanie J.A."/>
            <person name="Ng W.-L."/>
            <person name="Kazmierczak K.M."/>
            <person name="Andrzejewski T.M."/>
            <person name="Davidsen T.M."/>
            <person name="Wayne K.J."/>
            <person name="Tettelin H."/>
            <person name="Glass J.I."/>
            <person name="Rusch D."/>
            <person name="Podicherti R."/>
            <person name="Tsui H.-C.T."/>
            <person name="Winkler M.E."/>
        </authorList>
    </citation>
    <scope>NUCLEOTIDE SEQUENCE</scope>
</reference>
<evidence type="ECO:0000313" key="1">
    <source>
        <dbReference type="EMBL" id="SVD89751.1"/>
    </source>
</evidence>
<gene>
    <name evidence="1" type="ORF">METZ01_LOCUS442605</name>
</gene>